<evidence type="ECO:0000256" key="4">
    <source>
        <dbReference type="ARBA" id="ARBA00022475"/>
    </source>
</evidence>
<evidence type="ECO:0000256" key="6">
    <source>
        <dbReference type="ARBA" id="ARBA00022960"/>
    </source>
</evidence>
<dbReference type="PANTHER" id="PTHR13502:SF3">
    <property type="entry name" value="CDC42 SMALL EFFECTOR PROTEIN 1"/>
    <property type="match status" value="1"/>
</dbReference>
<reference evidence="13" key="2">
    <citation type="submission" date="2025-08" db="UniProtKB">
        <authorList>
            <consortium name="Ensembl"/>
        </authorList>
    </citation>
    <scope>IDENTIFICATION</scope>
</reference>
<dbReference type="InterPro" id="IPR039056">
    <property type="entry name" value="SPEC"/>
</dbReference>
<dbReference type="InterPro" id="IPR000095">
    <property type="entry name" value="CRIB_dom"/>
</dbReference>
<dbReference type="GO" id="GO:0031267">
    <property type="term" value="F:small GTPase binding"/>
    <property type="evidence" value="ECO:0007669"/>
    <property type="project" value="InterPro"/>
</dbReference>
<reference evidence="13 14" key="1">
    <citation type="journal article" date="2021" name="G3 (Bethesda)">
        <title>Improved contiguity of the threespine stickleback genome using long-read sequencing.</title>
        <authorList>
            <person name="Nath S."/>
            <person name="Shaw D.E."/>
            <person name="White M.A."/>
        </authorList>
    </citation>
    <scope>NUCLEOTIDE SEQUENCE [LARGE SCALE GENOMIC DNA]</scope>
    <source>
        <strain evidence="13 14">Lake Benthic</strain>
    </source>
</reference>
<keyword evidence="8" id="KW-0564">Palmitate</keyword>
<dbReference type="GO" id="GO:0008360">
    <property type="term" value="P:regulation of cell shape"/>
    <property type="evidence" value="ECO:0007669"/>
    <property type="project" value="UniProtKB-KW"/>
</dbReference>
<reference evidence="13" key="3">
    <citation type="submission" date="2025-09" db="UniProtKB">
        <authorList>
            <consortium name="Ensembl"/>
        </authorList>
    </citation>
    <scope>IDENTIFICATION</scope>
</reference>
<sequence>MPRDHPLATVHHPACRAAAESGGWPLDRQSVGMSDFWHKMGCCVVAKAPPKKKRRRKIDRSMIGDPTNFIHLTHIGSGEMAEGLQPRGRNLSVSSSLCCDASMHLWTWLLFLFHLHAENIPMEVNLCHRILKEKVGAGTRTDEVKSCNQLSVLTGQAERRPLTSPPATPVEQSASPLRRTLENQY</sequence>
<evidence type="ECO:0000256" key="10">
    <source>
        <dbReference type="ARBA" id="ARBA00023288"/>
    </source>
</evidence>
<evidence type="ECO:0000256" key="8">
    <source>
        <dbReference type="ARBA" id="ARBA00023139"/>
    </source>
</evidence>
<keyword evidence="10" id="KW-0449">Lipoprotein</keyword>
<evidence type="ECO:0000256" key="3">
    <source>
        <dbReference type="ARBA" id="ARBA00005720"/>
    </source>
</evidence>
<dbReference type="GO" id="GO:0005856">
    <property type="term" value="C:cytoskeleton"/>
    <property type="evidence" value="ECO:0007669"/>
    <property type="project" value="UniProtKB-SubCell"/>
</dbReference>
<dbReference type="GO" id="GO:0035023">
    <property type="term" value="P:regulation of Rho protein signal transduction"/>
    <property type="evidence" value="ECO:0007669"/>
    <property type="project" value="InterPro"/>
</dbReference>
<dbReference type="Ensembl" id="ENSGACT00000013177.2">
    <property type="protein sequence ID" value="ENSGACP00000013152.2"/>
    <property type="gene ID" value="ENSGACG00000009960.2"/>
</dbReference>
<keyword evidence="7" id="KW-0472">Membrane</keyword>
<keyword evidence="6" id="KW-0133">Cell shape</keyword>
<dbReference type="AlphaFoldDB" id="G3P6C9"/>
<dbReference type="GeneTree" id="ENSGT00940000160112"/>
<keyword evidence="5" id="KW-0963">Cytoplasm</keyword>
<protein>
    <recommendedName>
        <fullName evidence="12">CRIB domain-containing protein</fullName>
    </recommendedName>
</protein>
<dbReference type="GO" id="GO:0005886">
    <property type="term" value="C:plasma membrane"/>
    <property type="evidence" value="ECO:0007669"/>
    <property type="project" value="UniProtKB-SubCell"/>
</dbReference>
<dbReference type="PANTHER" id="PTHR13502">
    <property type="entry name" value="CDC42 SMALL EFFECTOR PROTEIN HOMOLOG"/>
    <property type="match status" value="1"/>
</dbReference>
<evidence type="ECO:0000256" key="9">
    <source>
        <dbReference type="ARBA" id="ARBA00023212"/>
    </source>
</evidence>
<comment type="similarity">
    <text evidence="3">Belongs to the CDC42SE/SPEC family.</text>
</comment>
<keyword evidence="14" id="KW-1185">Reference proteome</keyword>
<keyword evidence="4" id="KW-1003">Cell membrane</keyword>
<evidence type="ECO:0000259" key="12">
    <source>
        <dbReference type="PROSITE" id="PS50108"/>
    </source>
</evidence>
<name>G3P6C9_GASAC</name>
<keyword evidence="9" id="KW-0206">Cytoskeleton</keyword>
<accession>G3P6C9</accession>
<organism evidence="13 14">
    <name type="scientific">Gasterosteus aculeatus aculeatus</name>
    <name type="common">three-spined stickleback</name>
    <dbReference type="NCBI Taxonomy" id="481459"/>
    <lineage>
        <taxon>Eukaryota</taxon>
        <taxon>Metazoa</taxon>
        <taxon>Chordata</taxon>
        <taxon>Craniata</taxon>
        <taxon>Vertebrata</taxon>
        <taxon>Euteleostomi</taxon>
        <taxon>Actinopterygii</taxon>
        <taxon>Neopterygii</taxon>
        <taxon>Teleostei</taxon>
        <taxon>Neoteleostei</taxon>
        <taxon>Acanthomorphata</taxon>
        <taxon>Eupercaria</taxon>
        <taxon>Perciformes</taxon>
        <taxon>Cottioidei</taxon>
        <taxon>Gasterosteales</taxon>
        <taxon>Gasterosteidae</taxon>
        <taxon>Gasterosteus</taxon>
    </lineage>
</organism>
<feature type="domain" description="CRIB" evidence="12">
    <location>
        <begin position="63"/>
        <end position="76"/>
    </location>
</feature>
<dbReference type="Bgee" id="ENSGACG00000009960">
    <property type="expression patterns" value="Expressed in head kidney and 13 other cell types or tissues"/>
</dbReference>
<evidence type="ECO:0000256" key="1">
    <source>
        <dbReference type="ARBA" id="ARBA00004193"/>
    </source>
</evidence>
<comment type="subcellular location">
    <subcellularLocation>
        <location evidence="1">Cell membrane</location>
        <topology evidence="1">Lipid-anchor</topology>
    </subcellularLocation>
    <subcellularLocation>
        <location evidence="2">Cytoplasm</location>
        <location evidence="2">Cytoskeleton</location>
    </subcellularLocation>
</comment>
<evidence type="ECO:0000256" key="5">
    <source>
        <dbReference type="ARBA" id="ARBA00022490"/>
    </source>
</evidence>
<dbReference type="InterPro" id="IPR036936">
    <property type="entry name" value="CRIB_dom_sf"/>
</dbReference>
<feature type="region of interest" description="Disordered" evidence="11">
    <location>
        <begin position="155"/>
        <end position="185"/>
    </location>
</feature>
<evidence type="ECO:0000313" key="13">
    <source>
        <dbReference type="Ensembl" id="ENSGACP00000013152.2"/>
    </source>
</evidence>
<dbReference type="InParanoid" id="G3P6C9"/>
<evidence type="ECO:0000313" key="14">
    <source>
        <dbReference type="Proteomes" id="UP000007635"/>
    </source>
</evidence>
<dbReference type="Gene3D" id="3.90.810.10">
    <property type="entry name" value="CRIB domain"/>
    <property type="match status" value="1"/>
</dbReference>
<dbReference type="PROSITE" id="PS50108">
    <property type="entry name" value="CRIB"/>
    <property type="match status" value="1"/>
</dbReference>
<evidence type="ECO:0000256" key="11">
    <source>
        <dbReference type="SAM" id="MobiDB-lite"/>
    </source>
</evidence>
<evidence type="ECO:0000256" key="7">
    <source>
        <dbReference type="ARBA" id="ARBA00023136"/>
    </source>
</evidence>
<dbReference type="Proteomes" id="UP000007635">
    <property type="component" value="Chromosome X"/>
</dbReference>
<evidence type="ECO:0000256" key="2">
    <source>
        <dbReference type="ARBA" id="ARBA00004245"/>
    </source>
</evidence>
<proteinExistence type="inferred from homology"/>